<keyword evidence="1" id="KW-0812">Transmembrane</keyword>
<dbReference type="AlphaFoldDB" id="A0A972H2A6"/>
<keyword evidence="1" id="KW-0472">Membrane</keyword>
<feature type="transmembrane region" description="Helical" evidence="1">
    <location>
        <begin position="383"/>
        <end position="401"/>
    </location>
</feature>
<feature type="transmembrane region" description="Helical" evidence="1">
    <location>
        <begin position="186"/>
        <end position="208"/>
    </location>
</feature>
<comment type="caution">
    <text evidence="2">The sequence shown here is derived from an EMBL/GenBank/DDBJ whole genome shotgun (WGS) entry which is preliminary data.</text>
</comment>
<feature type="transmembrane region" description="Helical" evidence="1">
    <location>
        <begin position="47"/>
        <end position="67"/>
    </location>
</feature>
<sequence length="449" mass="50360">MSDNEQVRIRFKQLLSFFIPLGFSASLTAISHVIINSTLARAPNPELVIASYALPMSIMYITERPALLLRQTCSVLVRDHQSFKSMVLVTLYVLGSIFMLDLLIGYSPLGIFIFTHLFGANAEMTDSMVQIYRVAMLVTIFSGIRCVFHGIIISNLRTKWLTFGMIFRLTGMYLLSLYFIQTESVTSGVVGAIIFLTGMIIEAIVSFIEGRSLLKNVIPKKAPDHPIERPKHIFKFYRPLLYSAFIAVIIEPSINVYLGKTSGIQLSVAAFAIAASLTELVHSFFSYIHQIVLNFYQKDKDAVKRFVAVLSLIPSICMAILAYSPIGPWFMQNLMGLNDRLMPEVLSTLRVFMIITLVYPWLDFCNGLLMLRNQTKVFVYSQASNVCTVLLTLIVCVAFFPDWNGKIGALAQSLGAAAEVSVLLFVLANASKWDNRLARLPRTPRKETF</sequence>
<feature type="transmembrane region" description="Helical" evidence="1">
    <location>
        <begin position="264"/>
        <end position="285"/>
    </location>
</feature>
<feature type="transmembrane region" description="Helical" evidence="1">
    <location>
        <begin position="306"/>
        <end position="331"/>
    </location>
</feature>
<feature type="transmembrane region" description="Helical" evidence="1">
    <location>
        <begin position="88"/>
        <end position="118"/>
    </location>
</feature>
<keyword evidence="1" id="KW-1133">Transmembrane helix</keyword>
<feature type="transmembrane region" description="Helical" evidence="1">
    <location>
        <begin position="160"/>
        <end position="180"/>
    </location>
</feature>
<feature type="transmembrane region" description="Helical" evidence="1">
    <location>
        <begin position="14"/>
        <end position="35"/>
    </location>
</feature>
<dbReference type="EMBL" id="WHOD01000066">
    <property type="protein sequence ID" value="NOU94936.1"/>
    <property type="molecule type" value="Genomic_DNA"/>
</dbReference>
<organism evidence="2 3">
    <name type="scientific">Paenibacillus foliorum</name>
    <dbReference type="NCBI Taxonomy" id="2654974"/>
    <lineage>
        <taxon>Bacteria</taxon>
        <taxon>Bacillati</taxon>
        <taxon>Bacillota</taxon>
        <taxon>Bacilli</taxon>
        <taxon>Bacillales</taxon>
        <taxon>Paenibacillaceae</taxon>
        <taxon>Paenibacillus</taxon>
    </lineage>
</organism>
<evidence type="ECO:0000256" key="1">
    <source>
        <dbReference type="SAM" id="Phobius"/>
    </source>
</evidence>
<feature type="transmembrane region" description="Helical" evidence="1">
    <location>
        <begin position="351"/>
        <end position="371"/>
    </location>
</feature>
<accession>A0A972H2A6</accession>
<name>A0A972H2A6_9BACL</name>
<proteinExistence type="predicted"/>
<feature type="transmembrane region" description="Helical" evidence="1">
    <location>
        <begin position="130"/>
        <end position="148"/>
    </location>
</feature>
<protein>
    <submittedName>
        <fullName evidence="2">Multi antimicrobial extrusion protein MatE</fullName>
    </submittedName>
</protein>
<feature type="transmembrane region" description="Helical" evidence="1">
    <location>
        <begin position="407"/>
        <end position="430"/>
    </location>
</feature>
<feature type="transmembrane region" description="Helical" evidence="1">
    <location>
        <begin position="239"/>
        <end position="258"/>
    </location>
</feature>
<gene>
    <name evidence="2" type="ORF">GC093_17155</name>
</gene>
<dbReference type="Proteomes" id="UP000641588">
    <property type="component" value="Unassembled WGS sequence"/>
</dbReference>
<evidence type="ECO:0000313" key="2">
    <source>
        <dbReference type="EMBL" id="NOU94936.1"/>
    </source>
</evidence>
<evidence type="ECO:0000313" key="3">
    <source>
        <dbReference type="Proteomes" id="UP000641588"/>
    </source>
</evidence>
<dbReference type="RefSeq" id="WP_171653154.1">
    <property type="nucleotide sequence ID" value="NZ_WHOD01000066.1"/>
</dbReference>
<reference evidence="2" key="1">
    <citation type="submission" date="2019-10" db="EMBL/GenBank/DDBJ databases">
        <title>Description of Paenibacillus glebae sp. nov.</title>
        <authorList>
            <person name="Carlier A."/>
            <person name="Qi S."/>
        </authorList>
    </citation>
    <scope>NUCLEOTIDE SEQUENCE</scope>
    <source>
        <strain evidence="2">LMG 31456</strain>
    </source>
</reference>
<keyword evidence="3" id="KW-1185">Reference proteome</keyword>